<evidence type="ECO:0000259" key="3">
    <source>
        <dbReference type="Pfam" id="PF10648"/>
    </source>
</evidence>
<gene>
    <name evidence="4" type="ORF">J4E96_14005</name>
</gene>
<organism evidence="4 5">
    <name type="scientific">Pengzhenrongella sicca</name>
    <dbReference type="NCBI Taxonomy" id="2819238"/>
    <lineage>
        <taxon>Bacteria</taxon>
        <taxon>Bacillati</taxon>
        <taxon>Actinomycetota</taxon>
        <taxon>Actinomycetes</taxon>
        <taxon>Micrococcales</taxon>
        <taxon>Pengzhenrongella</taxon>
    </lineage>
</organism>
<dbReference type="AlphaFoldDB" id="A0A8A4ZFN3"/>
<evidence type="ECO:0000313" key="5">
    <source>
        <dbReference type="Proteomes" id="UP000663937"/>
    </source>
</evidence>
<accession>A0A8A4ZFN3</accession>
<dbReference type="InterPro" id="IPR018911">
    <property type="entry name" value="Gmad2_Ig-like_dom"/>
</dbReference>
<feature type="compositionally biased region" description="Low complexity" evidence="1">
    <location>
        <begin position="30"/>
        <end position="72"/>
    </location>
</feature>
<dbReference type="EMBL" id="CP071868">
    <property type="protein sequence ID" value="QTE28478.1"/>
    <property type="molecule type" value="Genomic_DNA"/>
</dbReference>
<name>A0A8A4ZFN3_9MICO</name>
<dbReference type="Pfam" id="PF10648">
    <property type="entry name" value="Gmad2"/>
    <property type="match status" value="1"/>
</dbReference>
<feature type="domain" description="Bacterial spore germination immunoglobulin-like" evidence="3">
    <location>
        <begin position="73"/>
        <end position="154"/>
    </location>
</feature>
<dbReference type="RefSeq" id="WP_227422714.1">
    <property type="nucleotide sequence ID" value="NZ_CP071868.1"/>
</dbReference>
<keyword evidence="2" id="KW-0732">Signal</keyword>
<feature type="chain" id="PRO_5035248520" evidence="2">
    <location>
        <begin position="32"/>
        <end position="169"/>
    </location>
</feature>
<evidence type="ECO:0000256" key="1">
    <source>
        <dbReference type="SAM" id="MobiDB-lite"/>
    </source>
</evidence>
<reference evidence="4" key="1">
    <citation type="submission" date="2021-03" db="EMBL/GenBank/DDBJ databases">
        <title>Pengzhenrongella sicca gen. nov., sp. nov., a new member of suborder Micrococcineae isolated from High-Arctic tundra soil.</title>
        <authorList>
            <person name="Peng F."/>
        </authorList>
    </citation>
    <scope>NUCLEOTIDE SEQUENCE</scope>
    <source>
        <strain evidence="4">LRZ-2</strain>
    </source>
</reference>
<protein>
    <submittedName>
        <fullName evidence="4">Gmad2 immunoglobulin-like domain-containing protein</fullName>
    </submittedName>
</protein>
<dbReference type="PROSITE" id="PS51257">
    <property type="entry name" value="PROKAR_LIPOPROTEIN"/>
    <property type="match status" value="1"/>
</dbReference>
<evidence type="ECO:0000256" key="2">
    <source>
        <dbReference type="SAM" id="SignalP"/>
    </source>
</evidence>
<feature type="region of interest" description="Disordered" evidence="1">
    <location>
        <begin position="30"/>
        <end position="78"/>
    </location>
</feature>
<keyword evidence="5" id="KW-1185">Reference proteome</keyword>
<sequence>MNRSTRSRPAFAFAAAAVAAAALVLTGCAGTAEPGDSSSSSESASPTLDATTPPAEPTTPATDPAAEPTGTTVIEAPVDGSTVAGPQVAVSGQGTAFEATLSWRILTAGTEDVVQESYTNAGANGEIGPFAFTVELAPGTYTLEVWEPDMSDGAAGTPTARATTTFTVS</sequence>
<feature type="signal peptide" evidence="2">
    <location>
        <begin position="1"/>
        <end position="31"/>
    </location>
</feature>
<dbReference type="Proteomes" id="UP000663937">
    <property type="component" value="Chromosome"/>
</dbReference>
<dbReference type="KEGG" id="psic:J4E96_14005"/>
<evidence type="ECO:0000313" key="4">
    <source>
        <dbReference type="EMBL" id="QTE28478.1"/>
    </source>
</evidence>
<proteinExistence type="predicted"/>